<dbReference type="Pfam" id="PF13246">
    <property type="entry name" value="Cation_ATPase"/>
    <property type="match status" value="1"/>
</dbReference>
<evidence type="ECO:0000256" key="5">
    <source>
        <dbReference type="ARBA" id="ARBA00022723"/>
    </source>
</evidence>
<dbReference type="GO" id="GO:0016887">
    <property type="term" value="F:ATP hydrolysis activity"/>
    <property type="evidence" value="ECO:0007669"/>
    <property type="project" value="InterPro"/>
</dbReference>
<dbReference type="PANTHER" id="PTHR45630">
    <property type="entry name" value="CATION-TRANSPORTING ATPASE-RELATED"/>
    <property type="match status" value="1"/>
</dbReference>
<evidence type="ECO:0000256" key="9">
    <source>
        <dbReference type="ARBA" id="ARBA00022967"/>
    </source>
</evidence>
<gene>
    <name evidence="17" type="ORF">BCR39DRAFT_486480</name>
</gene>
<dbReference type="SFLD" id="SFLDG00002">
    <property type="entry name" value="C1.7:_P-type_atpase_like"/>
    <property type="match status" value="1"/>
</dbReference>
<keyword evidence="18" id="KW-1185">Reference proteome</keyword>
<protein>
    <recommendedName>
        <fullName evidence="13">Cation-transporting ATPase</fullName>
        <ecNumber evidence="13">7.2.2.-</ecNumber>
    </recommendedName>
</protein>
<dbReference type="GO" id="GO:0019829">
    <property type="term" value="F:ATPase-coupled monoatomic cation transmembrane transporter activity"/>
    <property type="evidence" value="ECO:0007669"/>
    <property type="project" value="UniProtKB-UniRule"/>
</dbReference>
<dbReference type="InterPro" id="IPR008250">
    <property type="entry name" value="ATPase_P-typ_transduc_dom_A_sf"/>
</dbReference>
<sequence length="1586" mass="174990">MADLPSPSSSPTSSTIPSAITASKPAIPDQFHPIPIRHDAPATTSEEGGPSTYDYTENAPQAVVDAIAIERAREEKEGPPDMMVGSFQSWMSPDGDPGITASSVTRTHMRPGSRRDSIASRHSGTFSYRPPSVYRRANSSQVDVLQSPSSGVFALDSEDEAGPSGRLQVSSPRRRDSKRRGRTHSTAQSVGYFGYRDERGRAVDMDDDIGDEQGLSNSPPKPSTTLGLIASYIGGFAGRAEPDEETGLVRHRSRSTSVPRSRSRRGSFDSRLSQRSSVSYSEDWGYKDDDSEASDRPDGEARYSSSLADDTSLPPQSRPQSPHLPLVPNNGDGIFGDPSRGAHELEEPKDFTSVGVASRQTVVLPDEDLSIRFTGYRTDPLRNALWWAGCIATLGGLGLVGRWVPSLWVRFVGKEVPFEDAREGSWLMVETPYGDLHIIPLQIVPYPYPLSTVFPQSVATATTQRPPSERQSSIPANGNILPIHSLEGEPPGGVGGAKDLTQDVEQGKTTWEETMGFLKIMEYRYTRFALEPITGKWSMIRDWRDPRWTSARAVAQGLDSRVREQRRVLMGTNIIDIASKSIGGLLVDEVLHPFYVFQTASVLLWSLDDYYYYAFAIALISITSILSTLVETKRTIERMREMSRFHCDIKVLIDGEWETRDCEDLIPGDIFDASDPSLPVFPCDALLLSGDAIVNESMLTGESVPVSKVPVRDESLRAMSREAKQGSSEIDSELAKHYLFSGTKIIRVRAGGRPTWAPKSEEPIALAMVTRTGFNTTKGALVRSMLFPKPMGFKFYRDSMNFIGVLAIIAGLGFAVSAVQFIRIGIAWHTILARALDLITIVVPPALPATLTIGTTFAIERLRKLGIFCISPNRVNIGGKINVVCFDKTGTLTEDGLDVLGVRTIDREENRFSELHSEVNEVPSLGGLNGKTPLLYALATCHALKLIDGEVIGDPLDVKMFEYTGWTLDEGQSRPVTAKGGGSGGVGGRPQTLVQTVVRPPGTDRWKMEDAMRAGSKHAHFLELGVIRTFDFVSALRRMSVIVKRLKSSSMEVYVKGAPEVMPEICDPTSFPLDYDDMLSYYTRNGYRVIAIAGKSVEGMTWLKAQRMRREVAESDLHFLGFIVFENKLKPNTAPNIHTLRAAHLACRMVTGDNVRTAISVARECGLVSHSASVYIPTFVPGTGTGEEARLDWSSVDDERSKLDEYTLKPVVQQTEGLAADAGETEMNDYQLALTGDVFKWMLEYAEFETMERMLVKGVIFARMSPDEKAELVERLQSLGYTVAFCGDGANDCGALKAADVGVSLSEAEASVAAPFTSRIPDISCMVEIIKEGRAALVTSFSCFKYMALYSMIQFTTVTLLYSFASSLGDFQFLYIDLFVIIPVAVAMGRTLPYPKIHHKRPTASLVSKKVLTSIIGQIVINAAVQIFVFIWVRRQPWYTKPDVDSDKLETFNFENSALFLVSCFQYILVAGVFSVGPPYRKPIYTNPSLVICLLGLTAFSTYILIAPAHPIALFLDLIDFTLQFKIELLIIAIINILACFGFERYAERPITRAIAHTKRFMRRRRKGARHGEGGHQYKAIENSMR</sequence>
<evidence type="ECO:0000313" key="18">
    <source>
        <dbReference type="Proteomes" id="UP000193986"/>
    </source>
</evidence>
<feature type="region of interest" description="Disordered" evidence="14">
    <location>
        <begin position="459"/>
        <end position="496"/>
    </location>
</feature>
<comment type="subcellular location">
    <subcellularLocation>
        <location evidence="1 13">Membrane</location>
        <topology evidence="1 13">Multi-pass membrane protein</topology>
    </subcellularLocation>
</comment>
<evidence type="ECO:0000256" key="7">
    <source>
        <dbReference type="ARBA" id="ARBA00022840"/>
    </source>
</evidence>
<keyword evidence="11 13" id="KW-0472">Membrane</keyword>
<dbReference type="FunCoup" id="A0A1Y2AP13">
    <property type="interactions" value="114"/>
</dbReference>
<dbReference type="SUPFAM" id="SSF81653">
    <property type="entry name" value="Calcium ATPase, transduction domain A"/>
    <property type="match status" value="1"/>
</dbReference>
<dbReference type="Gene3D" id="1.20.1110.10">
    <property type="entry name" value="Calcium-transporting ATPase, transmembrane domain"/>
    <property type="match status" value="1"/>
</dbReference>
<dbReference type="InterPro" id="IPR023298">
    <property type="entry name" value="ATPase_P-typ_TM_dom_sf"/>
</dbReference>
<dbReference type="InParanoid" id="A0A1Y2AP13"/>
<feature type="compositionally biased region" description="Basic and acidic residues" evidence="14">
    <location>
        <begin position="195"/>
        <end position="204"/>
    </location>
</feature>
<feature type="compositionally biased region" description="Basic and acidic residues" evidence="14">
    <location>
        <begin position="284"/>
        <end position="301"/>
    </location>
</feature>
<comment type="caution">
    <text evidence="17">The sequence shown here is derived from an EMBL/GenBank/DDBJ whole genome shotgun (WGS) entry which is preliminary data.</text>
</comment>
<evidence type="ECO:0000256" key="14">
    <source>
        <dbReference type="SAM" id="MobiDB-lite"/>
    </source>
</evidence>
<feature type="compositionally biased region" description="Basic and acidic residues" evidence="14">
    <location>
        <begin position="340"/>
        <end position="350"/>
    </location>
</feature>
<keyword evidence="8 13" id="KW-0460">Magnesium</keyword>
<dbReference type="InterPro" id="IPR023299">
    <property type="entry name" value="ATPase_P-typ_cyto_dom_N"/>
</dbReference>
<feature type="region of interest" description="Disordered" evidence="14">
    <location>
        <begin position="972"/>
        <end position="991"/>
    </location>
</feature>
<evidence type="ECO:0000256" key="4">
    <source>
        <dbReference type="ARBA" id="ARBA00022692"/>
    </source>
</evidence>
<accession>A0A1Y2AP13</accession>
<feature type="transmembrane region" description="Helical" evidence="13">
    <location>
        <begin position="1371"/>
        <end position="1390"/>
    </location>
</feature>
<keyword evidence="7 13" id="KW-0067">ATP-binding</keyword>
<dbReference type="GO" id="GO:0046872">
    <property type="term" value="F:metal ion binding"/>
    <property type="evidence" value="ECO:0007669"/>
    <property type="project" value="UniProtKB-UniRule"/>
</dbReference>
<feature type="compositionally biased region" description="Basic and acidic residues" evidence="14">
    <location>
        <begin position="68"/>
        <end position="79"/>
    </location>
</feature>
<feature type="transmembrane region" description="Helical" evidence="13">
    <location>
        <begin position="838"/>
        <end position="859"/>
    </location>
</feature>
<dbReference type="STRING" id="71784.A0A1Y2AP13"/>
<feature type="compositionally biased region" description="Low complexity" evidence="14">
    <location>
        <begin position="269"/>
        <end position="281"/>
    </location>
</feature>
<dbReference type="GO" id="GO:0006874">
    <property type="term" value="P:intracellular calcium ion homeostasis"/>
    <property type="evidence" value="ECO:0007669"/>
    <property type="project" value="TreeGrafter"/>
</dbReference>
<organism evidence="17 18">
    <name type="scientific">Naematelia encephala</name>
    <dbReference type="NCBI Taxonomy" id="71784"/>
    <lineage>
        <taxon>Eukaryota</taxon>
        <taxon>Fungi</taxon>
        <taxon>Dikarya</taxon>
        <taxon>Basidiomycota</taxon>
        <taxon>Agaricomycotina</taxon>
        <taxon>Tremellomycetes</taxon>
        <taxon>Tremellales</taxon>
        <taxon>Naemateliaceae</taxon>
        <taxon>Naematelia</taxon>
    </lineage>
</organism>
<dbReference type="InterPro" id="IPR001757">
    <property type="entry name" value="P_typ_ATPase"/>
</dbReference>
<feature type="compositionally biased region" description="Polar residues" evidence="14">
    <location>
        <begin position="137"/>
        <end position="150"/>
    </location>
</feature>
<dbReference type="NCBIfam" id="TIGR01657">
    <property type="entry name" value="P-ATPase-V"/>
    <property type="match status" value="1"/>
</dbReference>
<name>A0A1Y2AP13_9TREE</name>
<dbReference type="InterPro" id="IPR023214">
    <property type="entry name" value="HAD_sf"/>
</dbReference>
<feature type="compositionally biased region" description="Low complexity" evidence="14">
    <location>
        <begin position="1"/>
        <end position="23"/>
    </location>
</feature>
<dbReference type="PRINTS" id="PR00119">
    <property type="entry name" value="CATATPASE"/>
</dbReference>
<dbReference type="Proteomes" id="UP000193986">
    <property type="component" value="Unassembled WGS sequence"/>
</dbReference>
<evidence type="ECO:0000259" key="15">
    <source>
        <dbReference type="Pfam" id="PF00122"/>
    </source>
</evidence>
<dbReference type="InterPro" id="IPR044492">
    <property type="entry name" value="P_typ_ATPase_HD_dom"/>
</dbReference>
<dbReference type="InterPro" id="IPR059000">
    <property type="entry name" value="ATPase_P-type_domA"/>
</dbReference>
<keyword evidence="4 13" id="KW-0812">Transmembrane</keyword>
<feature type="compositionally biased region" description="Gly residues" evidence="14">
    <location>
        <begin position="979"/>
        <end position="988"/>
    </location>
</feature>
<reference evidence="17 18" key="1">
    <citation type="submission" date="2016-07" db="EMBL/GenBank/DDBJ databases">
        <title>Pervasive Adenine N6-methylation of Active Genes in Fungi.</title>
        <authorList>
            <consortium name="DOE Joint Genome Institute"/>
            <person name="Mondo S.J."/>
            <person name="Dannebaum R.O."/>
            <person name="Kuo R.C."/>
            <person name="Labutti K."/>
            <person name="Haridas S."/>
            <person name="Kuo A."/>
            <person name="Salamov A."/>
            <person name="Ahrendt S.R."/>
            <person name="Lipzen A."/>
            <person name="Sullivan W."/>
            <person name="Andreopoulos W.B."/>
            <person name="Clum A."/>
            <person name="Lindquist E."/>
            <person name="Daum C."/>
            <person name="Ramamoorthy G.K."/>
            <person name="Gryganskyi A."/>
            <person name="Culley D."/>
            <person name="Magnuson J.K."/>
            <person name="James T.Y."/>
            <person name="O'Malley M.A."/>
            <person name="Stajich J.E."/>
            <person name="Spatafora J.W."/>
            <person name="Visel A."/>
            <person name="Grigoriev I.V."/>
        </authorList>
    </citation>
    <scope>NUCLEOTIDE SEQUENCE [LARGE SCALE GENOMIC DNA]</scope>
    <source>
        <strain evidence="17 18">68-887.2</strain>
    </source>
</reference>
<keyword evidence="10 13" id="KW-1133">Transmembrane helix</keyword>
<comment type="catalytic activity">
    <reaction evidence="12 13">
        <text>ATP + H2O = ADP + phosphate + H(+)</text>
        <dbReference type="Rhea" id="RHEA:13065"/>
        <dbReference type="ChEBI" id="CHEBI:15377"/>
        <dbReference type="ChEBI" id="CHEBI:15378"/>
        <dbReference type="ChEBI" id="CHEBI:30616"/>
        <dbReference type="ChEBI" id="CHEBI:43474"/>
        <dbReference type="ChEBI" id="CHEBI:456216"/>
    </reaction>
</comment>
<feature type="compositionally biased region" description="Polar residues" evidence="14">
    <location>
        <begin position="214"/>
        <end position="226"/>
    </location>
</feature>
<dbReference type="SUPFAM" id="SSF81665">
    <property type="entry name" value="Calcium ATPase, transmembrane domain M"/>
    <property type="match status" value="1"/>
</dbReference>
<dbReference type="InterPro" id="IPR018303">
    <property type="entry name" value="ATPase_P-typ_P_site"/>
</dbReference>
<dbReference type="SFLD" id="SFLDS00003">
    <property type="entry name" value="Haloacid_Dehalogenase"/>
    <property type="match status" value="1"/>
</dbReference>
<dbReference type="InterPro" id="IPR036412">
    <property type="entry name" value="HAD-like_sf"/>
</dbReference>
<comment type="similarity">
    <text evidence="2 13">Belongs to the cation transport ATPase (P-type) (TC 3.A.3) family. Type V subfamily.</text>
</comment>
<feature type="domain" description="P5B-type ATPase N-terminal" evidence="16">
    <location>
        <begin position="367"/>
        <end position="529"/>
    </location>
</feature>
<evidence type="ECO:0000256" key="12">
    <source>
        <dbReference type="ARBA" id="ARBA00049360"/>
    </source>
</evidence>
<evidence type="ECO:0000256" key="3">
    <source>
        <dbReference type="ARBA" id="ARBA00022553"/>
    </source>
</evidence>
<evidence type="ECO:0000256" key="13">
    <source>
        <dbReference type="RuleBase" id="RU362082"/>
    </source>
</evidence>
<feature type="domain" description="P-type ATPase A" evidence="15">
    <location>
        <begin position="650"/>
        <end position="785"/>
    </location>
</feature>
<dbReference type="FunFam" id="3.40.50.1000:FF:000068">
    <property type="entry name" value="Cation-transporting ATPase"/>
    <property type="match status" value="1"/>
</dbReference>
<dbReference type="GO" id="GO:0016020">
    <property type="term" value="C:membrane"/>
    <property type="evidence" value="ECO:0007669"/>
    <property type="project" value="UniProtKB-SubCell"/>
</dbReference>
<dbReference type="SUPFAM" id="SSF81660">
    <property type="entry name" value="Metal cation-transporting ATPase, ATP-binding domain N"/>
    <property type="match status" value="1"/>
</dbReference>
<evidence type="ECO:0000256" key="8">
    <source>
        <dbReference type="ARBA" id="ARBA00022842"/>
    </source>
</evidence>
<feature type="transmembrane region" description="Helical" evidence="13">
    <location>
        <begin position="802"/>
        <end position="826"/>
    </location>
</feature>
<feature type="transmembrane region" description="Helical" evidence="13">
    <location>
        <begin position="610"/>
        <end position="630"/>
    </location>
</feature>
<evidence type="ECO:0000256" key="2">
    <source>
        <dbReference type="ARBA" id="ARBA00006000"/>
    </source>
</evidence>
<evidence type="ECO:0000256" key="1">
    <source>
        <dbReference type="ARBA" id="ARBA00004141"/>
    </source>
</evidence>
<dbReference type="FunFam" id="2.70.150.10:FF:000119">
    <property type="entry name" value="Cation-transporting ATPase"/>
    <property type="match status" value="1"/>
</dbReference>
<keyword evidence="3" id="KW-0597">Phosphoprotein</keyword>
<feature type="transmembrane region" description="Helical" evidence="13">
    <location>
        <begin position="1347"/>
        <end position="1365"/>
    </location>
</feature>
<dbReference type="FunFam" id="3.40.1110.10:FF:000057">
    <property type="entry name" value="Cation-transporting ATPase"/>
    <property type="match status" value="1"/>
</dbReference>
<dbReference type="CDD" id="cd07542">
    <property type="entry name" value="P-type_ATPase_cation"/>
    <property type="match status" value="1"/>
</dbReference>
<evidence type="ECO:0000256" key="11">
    <source>
        <dbReference type="ARBA" id="ARBA00023136"/>
    </source>
</evidence>
<feature type="transmembrane region" description="Helical" evidence="13">
    <location>
        <begin position="1458"/>
        <end position="1477"/>
    </location>
</feature>
<dbReference type="PROSITE" id="PS00154">
    <property type="entry name" value="ATPASE_E1_E2"/>
    <property type="match status" value="1"/>
</dbReference>
<evidence type="ECO:0000256" key="10">
    <source>
        <dbReference type="ARBA" id="ARBA00022989"/>
    </source>
</evidence>
<feature type="transmembrane region" description="Helical" evidence="13">
    <location>
        <begin position="1521"/>
        <end position="1543"/>
    </location>
</feature>
<dbReference type="InterPro" id="IPR047821">
    <property type="entry name" value="P5B-type_ATPase"/>
</dbReference>
<feature type="compositionally biased region" description="Polar residues" evidence="14">
    <location>
        <begin position="459"/>
        <end position="476"/>
    </location>
</feature>
<dbReference type="Gene3D" id="3.40.1110.10">
    <property type="entry name" value="Calcium-transporting ATPase, cytoplasmic domain N"/>
    <property type="match status" value="1"/>
</dbReference>
<proteinExistence type="inferred from homology"/>
<dbReference type="PANTHER" id="PTHR45630:SF8">
    <property type="entry name" value="CATION-TRANSPORTING ATPASE"/>
    <property type="match status" value="1"/>
</dbReference>
<dbReference type="FunFam" id="1.20.1110.10:FF:000032">
    <property type="entry name" value="Cation-transporting ATPase"/>
    <property type="match status" value="1"/>
</dbReference>
<evidence type="ECO:0000256" key="6">
    <source>
        <dbReference type="ARBA" id="ARBA00022741"/>
    </source>
</evidence>
<dbReference type="Gene3D" id="2.70.150.10">
    <property type="entry name" value="Calcium-transporting ATPase, cytoplasmic transduction domain A"/>
    <property type="match status" value="1"/>
</dbReference>
<dbReference type="OrthoDB" id="48943at2759"/>
<dbReference type="PROSITE" id="PS01229">
    <property type="entry name" value="COF_2"/>
    <property type="match status" value="1"/>
</dbReference>
<feature type="region of interest" description="Disordered" evidence="14">
    <location>
        <begin position="1"/>
        <end position="351"/>
    </location>
</feature>
<evidence type="ECO:0000313" key="17">
    <source>
        <dbReference type="EMBL" id="ORY24291.1"/>
    </source>
</evidence>
<dbReference type="NCBIfam" id="TIGR01494">
    <property type="entry name" value="ATPase_P-type"/>
    <property type="match status" value="2"/>
</dbReference>
<feature type="compositionally biased region" description="Polar residues" evidence="14">
    <location>
        <begin position="303"/>
        <end position="320"/>
    </location>
</feature>
<dbReference type="EMBL" id="MCFC01000069">
    <property type="protein sequence ID" value="ORY24291.1"/>
    <property type="molecule type" value="Genomic_DNA"/>
</dbReference>
<feature type="transmembrane region" description="Helical" evidence="13">
    <location>
        <begin position="1411"/>
        <end position="1433"/>
    </location>
</feature>
<dbReference type="Pfam" id="PF00122">
    <property type="entry name" value="E1-E2_ATPase"/>
    <property type="match status" value="1"/>
</dbReference>
<dbReference type="InterPro" id="IPR047819">
    <property type="entry name" value="P5A-ATPase_N"/>
</dbReference>
<dbReference type="SFLD" id="SFLDF00027">
    <property type="entry name" value="p-type_atpase"/>
    <property type="match status" value="1"/>
</dbReference>
<keyword evidence="5 13" id="KW-0479">Metal-binding</keyword>
<dbReference type="GO" id="GO:0005524">
    <property type="term" value="F:ATP binding"/>
    <property type="evidence" value="ECO:0007669"/>
    <property type="project" value="UniProtKB-UniRule"/>
</dbReference>
<dbReference type="SUPFAM" id="SSF56784">
    <property type="entry name" value="HAD-like"/>
    <property type="match status" value="1"/>
</dbReference>
<evidence type="ECO:0000259" key="16">
    <source>
        <dbReference type="Pfam" id="PF12409"/>
    </source>
</evidence>
<dbReference type="EC" id="7.2.2.-" evidence="13"/>
<dbReference type="Pfam" id="PF12409">
    <property type="entry name" value="P5-ATPase"/>
    <property type="match status" value="1"/>
</dbReference>
<keyword evidence="6 13" id="KW-0547">Nucleotide-binding</keyword>
<keyword evidence="9 13" id="KW-1278">Translocase</keyword>
<feature type="transmembrane region" description="Helical" evidence="13">
    <location>
        <begin position="1489"/>
        <end position="1509"/>
    </location>
</feature>
<dbReference type="InterPro" id="IPR006544">
    <property type="entry name" value="P-type_TPase_V"/>
</dbReference>
<dbReference type="GO" id="GO:0015662">
    <property type="term" value="F:P-type ion transporter activity"/>
    <property type="evidence" value="ECO:0007669"/>
    <property type="project" value="InterPro"/>
</dbReference>
<dbReference type="Gene3D" id="3.40.50.1000">
    <property type="entry name" value="HAD superfamily/HAD-like"/>
    <property type="match status" value="1"/>
</dbReference>